<name>A0A9D2NJE6_9FIRM</name>
<gene>
    <name evidence="3" type="ORF">H9758_01755</name>
</gene>
<evidence type="ECO:0000256" key="1">
    <source>
        <dbReference type="SAM" id="MobiDB-lite"/>
    </source>
</evidence>
<dbReference type="Proteomes" id="UP000823890">
    <property type="component" value="Unassembled WGS sequence"/>
</dbReference>
<organism evidence="3 4">
    <name type="scientific">Candidatus Mediterraneibacter faecipullorum</name>
    <dbReference type="NCBI Taxonomy" id="2838670"/>
    <lineage>
        <taxon>Bacteria</taxon>
        <taxon>Bacillati</taxon>
        <taxon>Bacillota</taxon>
        <taxon>Clostridia</taxon>
        <taxon>Lachnospirales</taxon>
        <taxon>Lachnospiraceae</taxon>
        <taxon>Mediterraneibacter</taxon>
    </lineage>
</organism>
<proteinExistence type="predicted"/>
<keyword evidence="2" id="KW-0812">Transmembrane</keyword>
<evidence type="ECO:0008006" key="5">
    <source>
        <dbReference type="Google" id="ProtNLM"/>
    </source>
</evidence>
<accession>A0A9D2NJE6</accession>
<feature type="transmembrane region" description="Helical" evidence="2">
    <location>
        <begin position="6"/>
        <end position="26"/>
    </location>
</feature>
<evidence type="ECO:0000313" key="4">
    <source>
        <dbReference type="Proteomes" id="UP000823890"/>
    </source>
</evidence>
<reference evidence="3" key="2">
    <citation type="submission" date="2021-04" db="EMBL/GenBank/DDBJ databases">
        <authorList>
            <person name="Gilroy R."/>
        </authorList>
    </citation>
    <scope>NUCLEOTIDE SEQUENCE</scope>
    <source>
        <strain evidence="3">ChiW19-954</strain>
    </source>
</reference>
<dbReference type="EMBL" id="DWWO01000016">
    <property type="protein sequence ID" value="HJC33302.1"/>
    <property type="molecule type" value="Genomic_DNA"/>
</dbReference>
<feature type="region of interest" description="Disordered" evidence="1">
    <location>
        <begin position="33"/>
        <end position="60"/>
    </location>
</feature>
<protein>
    <recommendedName>
        <fullName evidence="5">Bypass of forespore C C-terminal domain-containing protein</fullName>
    </recommendedName>
</protein>
<keyword evidence="2" id="KW-0472">Membrane</keyword>
<keyword evidence="2" id="KW-1133">Transmembrane helix</keyword>
<comment type="caution">
    <text evidence="3">The sequence shown here is derived from an EMBL/GenBank/DDBJ whole genome shotgun (WGS) entry which is preliminary data.</text>
</comment>
<reference evidence="3" key="1">
    <citation type="journal article" date="2021" name="PeerJ">
        <title>Extensive microbial diversity within the chicken gut microbiome revealed by metagenomics and culture.</title>
        <authorList>
            <person name="Gilroy R."/>
            <person name="Ravi A."/>
            <person name="Getino M."/>
            <person name="Pursley I."/>
            <person name="Horton D.L."/>
            <person name="Alikhan N.F."/>
            <person name="Baker D."/>
            <person name="Gharbi K."/>
            <person name="Hall N."/>
            <person name="Watson M."/>
            <person name="Adriaenssens E.M."/>
            <person name="Foster-Nyarko E."/>
            <person name="Jarju S."/>
            <person name="Secka A."/>
            <person name="Antonio M."/>
            <person name="Oren A."/>
            <person name="Chaudhuri R.R."/>
            <person name="La Ragione R."/>
            <person name="Hildebrand F."/>
            <person name="Pallen M.J."/>
        </authorList>
    </citation>
    <scope>NUCLEOTIDE SEQUENCE</scope>
    <source>
        <strain evidence="3">ChiW19-954</strain>
    </source>
</reference>
<evidence type="ECO:0000313" key="3">
    <source>
        <dbReference type="EMBL" id="HJC33302.1"/>
    </source>
</evidence>
<evidence type="ECO:0000256" key="2">
    <source>
        <dbReference type="SAM" id="Phobius"/>
    </source>
</evidence>
<sequence length="124" mass="13906">MKTKYIVGFFAAILIFGVLLTAGYQISYERVAERSSPPGNEVTDTRSITAEGEAAAEDAEEDEGYYLCEMQGFVVVYLNDRKTIYEMTEIPLSDLPEEVQQEVAAGKYIATRDELYGFLENYSS</sequence>
<dbReference type="AlphaFoldDB" id="A0A9D2NJE6"/>